<feature type="compositionally biased region" description="Low complexity" evidence="1">
    <location>
        <begin position="188"/>
        <end position="211"/>
    </location>
</feature>
<feature type="compositionally biased region" description="Low complexity" evidence="1">
    <location>
        <begin position="252"/>
        <end position="267"/>
    </location>
</feature>
<feature type="region of interest" description="Disordered" evidence="1">
    <location>
        <begin position="121"/>
        <end position="211"/>
    </location>
</feature>
<feature type="compositionally biased region" description="Acidic residues" evidence="1">
    <location>
        <begin position="352"/>
        <end position="362"/>
    </location>
</feature>
<dbReference type="EMBL" id="HBGS01023119">
    <property type="protein sequence ID" value="CAD9413652.1"/>
    <property type="molecule type" value="Transcribed_RNA"/>
</dbReference>
<gene>
    <name evidence="2" type="ORF">DSPE1174_LOCUS11735</name>
</gene>
<feature type="compositionally biased region" description="Low complexity" evidence="1">
    <location>
        <begin position="338"/>
        <end position="349"/>
    </location>
</feature>
<accession>A0A7S2C439</accession>
<feature type="region of interest" description="Disordered" evidence="1">
    <location>
        <begin position="241"/>
        <end position="289"/>
    </location>
</feature>
<dbReference type="AlphaFoldDB" id="A0A7S2C439"/>
<evidence type="ECO:0000256" key="1">
    <source>
        <dbReference type="SAM" id="MobiDB-lite"/>
    </source>
</evidence>
<reference evidence="2" key="1">
    <citation type="submission" date="2021-01" db="EMBL/GenBank/DDBJ databases">
        <authorList>
            <person name="Corre E."/>
            <person name="Pelletier E."/>
            <person name="Niang G."/>
            <person name="Scheremetjew M."/>
            <person name="Finn R."/>
            <person name="Kale V."/>
            <person name="Holt S."/>
            <person name="Cochrane G."/>
            <person name="Meng A."/>
            <person name="Brown T."/>
            <person name="Cohen L."/>
        </authorList>
    </citation>
    <scope>NUCLEOTIDE SEQUENCE</scope>
    <source>
        <strain evidence="2">CCMP1381</strain>
    </source>
</reference>
<sequence length="567" mass="61005">MRRRREREYGGCSAVMRRGGGGALSHVPAGQKMLALLYLVMTDAFDDSSDGWVAGPERLTLELMDRYVGSLLRGGKEGPDNHHHHHPSSIFGLELLKAAPILNPPSPLELLQLTTKTIARRTTLNSKNQRRRADGAPVADSRIDREAGLLEEAAEGKQQGSSLGGETPPSPPLPQRDEETHRKEKTRSSSSSSSHTTSPTTTPPTATSPTTSLRDDIAEAVGVAQLSLAVRGLADYFVDHPPAPLLRKKTNTTETSETTTTTTATASGYDDDDESRTCGTTGRSGPMMTTMMGEEGAAVVWLRLLLRTEVPPQVRACILESLAHSSLLHLLAENWPAHSSSSSSSSSSSTHDEDDDKDDDDTPPLLFPPIPIPLCALSVATRPGSSAFMTPVDTDPRILDAYIAALSVHSTRTSSMDDSQRERIIRERLQQQQHTVAKSTGAVDSAVIERHHGKPCTPCVVYSSFLWRLACHHLGHHLRGKASEWHRLQRLTRIFQACSVSTVAGVIGMGGQGATGGDTVGPVARGRGTGPTTAKDNLLVLLLESQPQLRTAISDLENLDPSVTVIV</sequence>
<organism evidence="2">
    <name type="scientific">Octactis speculum</name>
    <dbReference type="NCBI Taxonomy" id="3111310"/>
    <lineage>
        <taxon>Eukaryota</taxon>
        <taxon>Sar</taxon>
        <taxon>Stramenopiles</taxon>
        <taxon>Ochrophyta</taxon>
        <taxon>Dictyochophyceae</taxon>
        <taxon>Dictyochales</taxon>
        <taxon>Dictyochaceae</taxon>
        <taxon>Octactis</taxon>
    </lineage>
</organism>
<name>A0A7S2C439_9STRA</name>
<proteinExistence type="predicted"/>
<feature type="region of interest" description="Disordered" evidence="1">
    <location>
        <begin position="338"/>
        <end position="365"/>
    </location>
</feature>
<protein>
    <submittedName>
        <fullName evidence="2">Uncharacterized protein</fullName>
    </submittedName>
</protein>
<evidence type="ECO:0000313" key="2">
    <source>
        <dbReference type="EMBL" id="CAD9413652.1"/>
    </source>
</evidence>